<dbReference type="InterPro" id="IPR043732">
    <property type="entry name" value="DUF5675"/>
</dbReference>
<keyword evidence="2" id="KW-1133">Transmembrane helix</keyword>
<comment type="caution">
    <text evidence="4">The sequence shown here is derived from an EMBL/GenBank/DDBJ whole genome shotgun (WGS) entry which is preliminary data.</text>
</comment>
<feature type="transmembrane region" description="Helical" evidence="2">
    <location>
        <begin position="30"/>
        <end position="49"/>
    </location>
</feature>
<proteinExistence type="predicted"/>
<evidence type="ECO:0000256" key="2">
    <source>
        <dbReference type="SAM" id="Phobius"/>
    </source>
</evidence>
<name>A0A9X2T2P7_9BACT</name>
<protein>
    <submittedName>
        <fullName evidence="4">DUF5675 family protein</fullName>
    </submittedName>
</protein>
<dbReference type="Proteomes" id="UP001142175">
    <property type="component" value="Unassembled WGS sequence"/>
</dbReference>
<organism evidence="4 5">
    <name type="scientific">Aquiflexum gelatinilyticum</name>
    <dbReference type="NCBI Taxonomy" id="2961943"/>
    <lineage>
        <taxon>Bacteria</taxon>
        <taxon>Pseudomonadati</taxon>
        <taxon>Bacteroidota</taxon>
        <taxon>Cytophagia</taxon>
        <taxon>Cytophagales</taxon>
        <taxon>Cyclobacteriaceae</taxon>
        <taxon>Aquiflexum</taxon>
    </lineage>
</organism>
<evidence type="ECO:0000313" key="5">
    <source>
        <dbReference type="Proteomes" id="UP001142175"/>
    </source>
</evidence>
<evidence type="ECO:0000256" key="1">
    <source>
        <dbReference type="SAM" id="Coils"/>
    </source>
</evidence>
<gene>
    <name evidence="4" type="ORF">NU887_11595</name>
</gene>
<feature type="domain" description="DUF5675" evidence="3">
    <location>
        <begin position="122"/>
        <end position="250"/>
    </location>
</feature>
<evidence type="ECO:0000259" key="3">
    <source>
        <dbReference type="Pfam" id="PF18925"/>
    </source>
</evidence>
<dbReference type="AlphaFoldDB" id="A0A9X2T2P7"/>
<keyword evidence="5" id="KW-1185">Reference proteome</keyword>
<keyword evidence="2" id="KW-0812">Transmembrane</keyword>
<keyword evidence="2" id="KW-0472">Membrane</keyword>
<sequence length="277" mass="31506">MKNIAALLVIAFLAVMVLVFVTNPDLLSKIWLYLIGFIGYVVVLIEKGYKSLSSAFTFSKEKTKEAIPSDPIKPVAVLNPISPVVEKNSEISQLEQKIKDLEFRLENSKSDTGTALGSCTLTILRYLDDGETTLGLIFLRNKFFAYTLEDTYNEVKVAKKTRIPAGVFPIDFYRIETDLTKKYRRIYGDWFDYHLEIKDIPNFQNVYIHVGNTHENTDGCILIADGVSAGTSKSLQYSRNAYERFYKTISALLKSNEPVTIQILNEDWFERSKLSPI</sequence>
<dbReference type="RefSeq" id="WP_258423541.1">
    <property type="nucleotide sequence ID" value="NZ_JANSUY010000009.1"/>
</dbReference>
<accession>A0A9X2T2P7</accession>
<keyword evidence="1" id="KW-0175">Coiled coil</keyword>
<feature type="coiled-coil region" evidence="1">
    <location>
        <begin position="84"/>
        <end position="111"/>
    </location>
</feature>
<dbReference type="EMBL" id="JANSUY010000009">
    <property type="protein sequence ID" value="MCR9015680.1"/>
    <property type="molecule type" value="Genomic_DNA"/>
</dbReference>
<dbReference type="Pfam" id="PF18925">
    <property type="entry name" value="DUF5675"/>
    <property type="match status" value="1"/>
</dbReference>
<reference evidence="4" key="1">
    <citation type="submission" date="2022-08" db="EMBL/GenBank/DDBJ databases">
        <authorList>
            <person name="Zhang D."/>
        </authorList>
    </citation>
    <scope>NUCLEOTIDE SEQUENCE</scope>
    <source>
        <strain evidence="4">XJ19-11</strain>
    </source>
</reference>
<evidence type="ECO:0000313" key="4">
    <source>
        <dbReference type="EMBL" id="MCR9015680.1"/>
    </source>
</evidence>